<proteinExistence type="predicted"/>
<sequence length="64" mass="7111">MAFWASVTEPLLTVLSFSGLTAGCSEFAEEQGVAPGIVFGQLQHMKVLKYSQMNELKARYAWIE</sequence>
<evidence type="ECO:0000313" key="1">
    <source>
        <dbReference type="EMBL" id="MER9407275.1"/>
    </source>
</evidence>
<comment type="caution">
    <text evidence="1">The sequence shown here is derived from an EMBL/GenBank/DDBJ whole genome shotgun (WGS) entry which is preliminary data.</text>
</comment>
<name>A0ABV1Z5D0_9HYPH</name>
<keyword evidence="2" id="KW-1185">Reference proteome</keyword>
<evidence type="ECO:0000313" key="2">
    <source>
        <dbReference type="Proteomes" id="UP001433071"/>
    </source>
</evidence>
<accession>A0ABV1Z5D0</accession>
<gene>
    <name evidence="1" type="ORF">NKI36_24905</name>
</gene>
<dbReference type="RefSeq" id="WP_352561027.1">
    <property type="nucleotide sequence ID" value="NZ_JAMYQB010000024.1"/>
</dbReference>
<protein>
    <recommendedName>
        <fullName evidence="3">Transposase</fullName>
    </recommendedName>
</protein>
<dbReference type="EMBL" id="JAMYQB010000024">
    <property type="protein sequence ID" value="MER9407275.1"/>
    <property type="molecule type" value="Genomic_DNA"/>
</dbReference>
<organism evidence="1 2">
    <name type="scientific">Mesorhizobium caraganae</name>
    <dbReference type="NCBI Taxonomy" id="483206"/>
    <lineage>
        <taxon>Bacteria</taxon>
        <taxon>Pseudomonadati</taxon>
        <taxon>Pseudomonadota</taxon>
        <taxon>Alphaproteobacteria</taxon>
        <taxon>Hyphomicrobiales</taxon>
        <taxon>Phyllobacteriaceae</taxon>
        <taxon>Mesorhizobium</taxon>
    </lineage>
</organism>
<reference evidence="1 2" key="1">
    <citation type="journal article" date="2024" name="Proc. Natl. Acad. Sci. U.S.A.">
        <title>The evolutionary genomics of adaptation to stress in wild rhizobium bacteria.</title>
        <authorList>
            <person name="Kehlet-Delgado H."/>
            <person name="Montoya A.P."/>
            <person name="Jensen K.T."/>
            <person name="Wendlandt C.E."/>
            <person name="Dexheimer C."/>
            <person name="Roberts M."/>
            <person name="Torres Martinez L."/>
            <person name="Friesen M.L."/>
            <person name="Griffitts J.S."/>
            <person name="Porter S.S."/>
        </authorList>
    </citation>
    <scope>NUCLEOTIDE SEQUENCE [LARGE SCALE GENOMIC DNA]</scope>
    <source>
        <strain evidence="1 2">M0641</strain>
    </source>
</reference>
<evidence type="ECO:0008006" key="3">
    <source>
        <dbReference type="Google" id="ProtNLM"/>
    </source>
</evidence>
<dbReference type="Proteomes" id="UP001433071">
    <property type="component" value="Unassembled WGS sequence"/>
</dbReference>